<dbReference type="AlphaFoldDB" id="X0WER2"/>
<dbReference type="CDD" id="cd05403">
    <property type="entry name" value="NT_KNTase_like"/>
    <property type="match status" value="1"/>
</dbReference>
<feature type="non-terminal residue" evidence="2">
    <location>
        <position position="49"/>
    </location>
</feature>
<evidence type="ECO:0000313" key="2">
    <source>
        <dbReference type="EMBL" id="GAG11196.1"/>
    </source>
</evidence>
<sequence length="49" mass="5594">MKRESVLKKLSENRRLLKAYGIKGIRLFGSLARGEARAESDVDLLVEFE</sequence>
<dbReference type="InterPro" id="IPR002934">
    <property type="entry name" value="Polymerase_NTP_transf_dom"/>
</dbReference>
<evidence type="ECO:0000259" key="1">
    <source>
        <dbReference type="Pfam" id="PF01909"/>
    </source>
</evidence>
<dbReference type="GO" id="GO:0016779">
    <property type="term" value="F:nucleotidyltransferase activity"/>
    <property type="evidence" value="ECO:0007669"/>
    <property type="project" value="InterPro"/>
</dbReference>
<gene>
    <name evidence="2" type="ORF">S01H1_35368</name>
</gene>
<dbReference type="SUPFAM" id="SSF81301">
    <property type="entry name" value="Nucleotidyltransferase"/>
    <property type="match status" value="1"/>
</dbReference>
<accession>X0WER2</accession>
<dbReference type="Pfam" id="PF01909">
    <property type="entry name" value="NTP_transf_2"/>
    <property type="match status" value="1"/>
</dbReference>
<dbReference type="InterPro" id="IPR043519">
    <property type="entry name" value="NT_sf"/>
</dbReference>
<feature type="domain" description="Polymerase nucleotidyl transferase" evidence="1">
    <location>
        <begin position="15"/>
        <end position="49"/>
    </location>
</feature>
<reference evidence="2" key="1">
    <citation type="journal article" date="2014" name="Front. Microbiol.">
        <title>High frequency of phylogenetically diverse reductive dehalogenase-homologous genes in deep subseafloor sedimentary metagenomes.</title>
        <authorList>
            <person name="Kawai M."/>
            <person name="Futagami T."/>
            <person name="Toyoda A."/>
            <person name="Takaki Y."/>
            <person name="Nishi S."/>
            <person name="Hori S."/>
            <person name="Arai W."/>
            <person name="Tsubouchi T."/>
            <person name="Morono Y."/>
            <person name="Uchiyama I."/>
            <person name="Ito T."/>
            <person name="Fujiyama A."/>
            <person name="Inagaki F."/>
            <person name="Takami H."/>
        </authorList>
    </citation>
    <scope>NUCLEOTIDE SEQUENCE</scope>
    <source>
        <strain evidence="2">Expedition CK06-06</strain>
    </source>
</reference>
<comment type="caution">
    <text evidence="2">The sequence shown here is derived from an EMBL/GenBank/DDBJ whole genome shotgun (WGS) entry which is preliminary data.</text>
</comment>
<dbReference type="EMBL" id="BARS01022102">
    <property type="protein sequence ID" value="GAG11196.1"/>
    <property type="molecule type" value="Genomic_DNA"/>
</dbReference>
<proteinExistence type="predicted"/>
<name>X0WER2_9ZZZZ</name>
<protein>
    <recommendedName>
        <fullName evidence="1">Polymerase nucleotidyl transferase domain-containing protein</fullName>
    </recommendedName>
</protein>
<organism evidence="2">
    <name type="scientific">marine sediment metagenome</name>
    <dbReference type="NCBI Taxonomy" id="412755"/>
    <lineage>
        <taxon>unclassified sequences</taxon>
        <taxon>metagenomes</taxon>
        <taxon>ecological metagenomes</taxon>
    </lineage>
</organism>
<dbReference type="Gene3D" id="3.30.460.10">
    <property type="entry name" value="Beta Polymerase, domain 2"/>
    <property type="match status" value="1"/>
</dbReference>